<dbReference type="SUPFAM" id="SSF48403">
    <property type="entry name" value="Ankyrin repeat"/>
    <property type="match status" value="1"/>
</dbReference>
<protein>
    <submittedName>
        <fullName evidence="1">Uncharacterized protein</fullName>
    </submittedName>
</protein>
<dbReference type="InterPro" id="IPR036770">
    <property type="entry name" value="Ankyrin_rpt-contain_sf"/>
</dbReference>
<gene>
    <name evidence="1" type="ORF">ALAG00032_LOCUS9865</name>
</gene>
<reference evidence="1" key="1">
    <citation type="submission" date="2021-01" db="EMBL/GenBank/DDBJ databases">
        <authorList>
            <person name="Corre E."/>
            <person name="Pelletier E."/>
            <person name="Niang G."/>
            <person name="Scheremetjew M."/>
            <person name="Finn R."/>
            <person name="Kale V."/>
            <person name="Holt S."/>
            <person name="Cochrane G."/>
            <person name="Meng A."/>
            <person name="Brown T."/>
            <person name="Cohen L."/>
        </authorList>
    </citation>
    <scope>NUCLEOTIDE SEQUENCE</scope>
    <source>
        <strain evidence="1">CCMP1510</strain>
    </source>
</reference>
<sequence>MSFEVSKEIQLFVETWFQTYNFDIANLHLSSESRGNRCYPHSFRDVWYSTTAATPLMEAAATGELRVIEYILKRCPESIRCRDGEFQNSALHLALERANYDVVIRLFDALSHLLPDDALFFAQAKNALGSTPAMLSTRSLPSNKLPAEACPAWCLVNGLFDERQKVRNFNADNIPRLDEQAIIIALRDASRTMRSSLAQWTMKQAAEMYALDIALFGLVYSSNAPLAGVAIAVEPILRASHTIYLKKEQSHRILAFYHILLDLDFFPSSYSYLGGSHSRPRRTAKRQWKAHLPPPTTEHLLFSR</sequence>
<name>A0A7S3NLX9_9STRA</name>
<proteinExistence type="predicted"/>
<dbReference type="EMBL" id="HBIJ01014709">
    <property type="protein sequence ID" value="CAE0369102.1"/>
    <property type="molecule type" value="Transcribed_RNA"/>
</dbReference>
<dbReference type="AlphaFoldDB" id="A0A7S3NLX9"/>
<dbReference type="Gene3D" id="1.25.40.20">
    <property type="entry name" value="Ankyrin repeat-containing domain"/>
    <property type="match status" value="1"/>
</dbReference>
<evidence type="ECO:0000313" key="1">
    <source>
        <dbReference type="EMBL" id="CAE0369102.1"/>
    </source>
</evidence>
<organism evidence="1">
    <name type="scientific">Aureoumbra lagunensis</name>
    <dbReference type="NCBI Taxonomy" id="44058"/>
    <lineage>
        <taxon>Eukaryota</taxon>
        <taxon>Sar</taxon>
        <taxon>Stramenopiles</taxon>
        <taxon>Ochrophyta</taxon>
        <taxon>Pelagophyceae</taxon>
        <taxon>Pelagomonadales</taxon>
        <taxon>Aureoumbra</taxon>
    </lineage>
</organism>
<accession>A0A7S3NLX9</accession>